<proteinExistence type="predicted"/>
<evidence type="ECO:0000313" key="2">
    <source>
        <dbReference type="Proteomes" id="UP000486903"/>
    </source>
</evidence>
<name>A0A6B4JNY3_CLOBO</name>
<organism evidence="1 2">
    <name type="scientific">Clostridium botulinum</name>
    <dbReference type="NCBI Taxonomy" id="1491"/>
    <lineage>
        <taxon>Bacteria</taxon>
        <taxon>Bacillati</taxon>
        <taxon>Bacillota</taxon>
        <taxon>Clostridia</taxon>
        <taxon>Eubacteriales</taxon>
        <taxon>Clostridiaceae</taxon>
        <taxon>Clostridium</taxon>
    </lineage>
</organism>
<dbReference type="Proteomes" id="UP000486903">
    <property type="component" value="Unassembled WGS sequence"/>
</dbReference>
<sequence length="256" mass="29514">MNNMLSLDKKLEIWEKSLNQEQLLLLTYSIKSEVKKLDDLISSTLDSCYGAAIGDFTDLNIEHIQEIVKRAYDYMADSKEFIKESGMDWMNKIEKNEESVKQFLRKEMEAGTLKSNAITKAKKKFNIPAKDISNLWLIIKEEDYPEKCINFGNNKEKGKILKKAYTEVEKVSNAITPKEVKKPVETNKKAIEDTFKVISKEITLEGKFGIYKITKNGVQAGKEYFQDAEALVVYKKEELKAFNEKIDEIKATFAYM</sequence>
<comment type="caution">
    <text evidence="1">The sequence shown here is derived from an EMBL/GenBank/DDBJ whole genome shotgun (WGS) entry which is preliminary data.</text>
</comment>
<reference evidence="1 2" key="1">
    <citation type="submission" date="2019-04" db="EMBL/GenBank/DDBJ databases">
        <title>Genome sequencing of Clostridium botulinum Groups I-IV and Clostridium butyricum.</title>
        <authorList>
            <person name="Brunt J."/>
            <person name="Van Vliet A.H.M."/>
            <person name="Stringer S.C."/>
            <person name="Carter A.T."/>
            <person name="Peck M.W."/>
        </authorList>
    </citation>
    <scope>NUCLEOTIDE SEQUENCE [LARGE SCALE GENOMIC DNA]</scope>
    <source>
        <strain evidence="1 2">BL81</strain>
    </source>
</reference>
<dbReference type="RefSeq" id="WP_003371926.1">
    <property type="nucleotide sequence ID" value="NZ_JACBBA010000004.1"/>
</dbReference>
<dbReference type="EMBL" id="SXFB01000006">
    <property type="protein sequence ID" value="NFV26577.1"/>
    <property type="molecule type" value="Genomic_DNA"/>
</dbReference>
<dbReference type="AlphaFoldDB" id="A0A6B4JNY3"/>
<evidence type="ECO:0000313" key="1">
    <source>
        <dbReference type="EMBL" id="NFV26577.1"/>
    </source>
</evidence>
<gene>
    <name evidence="1" type="ORF">FDG31_10415</name>
</gene>
<accession>A0A6B4JNY3</accession>
<protein>
    <submittedName>
        <fullName evidence="1">Uncharacterized protein</fullName>
    </submittedName>
</protein>